<evidence type="ECO:0000313" key="17">
    <source>
        <dbReference type="Proteomes" id="UP001319180"/>
    </source>
</evidence>
<dbReference type="InterPro" id="IPR005467">
    <property type="entry name" value="His_kinase_dom"/>
</dbReference>
<dbReference type="EC" id="2.7.13.3" evidence="2"/>
<dbReference type="InterPro" id="IPR003594">
    <property type="entry name" value="HATPase_dom"/>
</dbReference>
<dbReference type="RefSeq" id="WP_254094261.1">
    <property type="nucleotide sequence ID" value="NZ_JAHESC010000076.1"/>
</dbReference>
<feature type="domain" description="Histidine kinase" evidence="14">
    <location>
        <begin position="851"/>
        <end position="1074"/>
    </location>
</feature>
<evidence type="ECO:0000313" key="16">
    <source>
        <dbReference type="EMBL" id="MBT1690635.1"/>
    </source>
</evidence>
<feature type="transmembrane region" description="Helical" evidence="12">
    <location>
        <begin position="794"/>
        <end position="815"/>
    </location>
</feature>
<keyword evidence="6" id="KW-0418">Kinase</keyword>
<accession>A0AAP2GLI0</accession>
<dbReference type="Proteomes" id="UP001319180">
    <property type="component" value="Unassembled WGS sequence"/>
</dbReference>
<dbReference type="InterPro" id="IPR004358">
    <property type="entry name" value="Sig_transdc_His_kin-like_C"/>
</dbReference>
<dbReference type="CDD" id="cd17574">
    <property type="entry name" value="REC_OmpR"/>
    <property type="match status" value="1"/>
</dbReference>
<dbReference type="GO" id="GO:0005524">
    <property type="term" value="F:ATP binding"/>
    <property type="evidence" value="ECO:0007669"/>
    <property type="project" value="UniProtKB-KW"/>
</dbReference>
<comment type="caution">
    <text evidence="16">The sequence shown here is derived from an EMBL/GenBank/DDBJ whole genome shotgun (WGS) entry which is preliminary data.</text>
</comment>
<evidence type="ECO:0000256" key="11">
    <source>
        <dbReference type="PROSITE-ProRule" id="PRU00169"/>
    </source>
</evidence>
<evidence type="ECO:0000256" key="9">
    <source>
        <dbReference type="ARBA" id="ARBA00023015"/>
    </source>
</evidence>
<reference evidence="16 17" key="1">
    <citation type="submission" date="2021-05" db="EMBL/GenBank/DDBJ databases">
        <title>A Polyphasic approach of four new species of the genus Ohtaekwangia: Ohtaekwangia histidinii sp. nov., Ohtaekwangia cretensis sp. nov., Ohtaekwangia indiensis sp. nov., Ohtaekwangia reichenbachii sp. nov. from diverse environment.</title>
        <authorList>
            <person name="Octaviana S."/>
        </authorList>
    </citation>
    <scope>NUCLEOTIDE SEQUENCE [LARGE SCALE GENOMIC DNA]</scope>
    <source>
        <strain evidence="16 17">PWU37</strain>
    </source>
</reference>
<dbReference type="InterPro" id="IPR036097">
    <property type="entry name" value="HisK_dim/P_sf"/>
</dbReference>
<dbReference type="FunFam" id="3.30.565.10:FF:000037">
    <property type="entry name" value="Hybrid sensor histidine kinase/response regulator"/>
    <property type="match status" value="1"/>
</dbReference>
<dbReference type="Pfam" id="PF00072">
    <property type="entry name" value="Response_reg"/>
    <property type="match status" value="1"/>
</dbReference>
<dbReference type="PROSITE" id="PS01124">
    <property type="entry name" value="HTH_ARAC_FAMILY_2"/>
    <property type="match status" value="1"/>
</dbReference>
<dbReference type="GO" id="GO:0043565">
    <property type="term" value="F:sequence-specific DNA binding"/>
    <property type="evidence" value="ECO:0007669"/>
    <property type="project" value="InterPro"/>
</dbReference>
<dbReference type="InterPro" id="IPR003961">
    <property type="entry name" value="FN3_dom"/>
</dbReference>
<keyword evidence="7" id="KW-0067">ATP-binding</keyword>
<keyword evidence="4" id="KW-0808">Transferase</keyword>
<evidence type="ECO:0000256" key="6">
    <source>
        <dbReference type="ARBA" id="ARBA00022777"/>
    </source>
</evidence>
<dbReference type="Gene3D" id="1.10.287.130">
    <property type="match status" value="1"/>
</dbReference>
<dbReference type="CDD" id="cd00063">
    <property type="entry name" value="FN3"/>
    <property type="match status" value="1"/>
</dbReference>
<dbReference type="InterPro" id="IPR036116">
    <property type="entry name" value="FN3_sf"/>
</dbReference>
<dbReference type="EMBL" id="JAHESC010000076">
    <property type="protein sequence ID" value="MBT1690635.1"/>
    <property type="molecule type" value="Genomic_DNA"/>
</dbReference>
<dbReference type="InterPro" id="IPR003661">
    <property type="entry name" value="HisK_dim/P_dom"/>
</dbReference>
<dbReference type="GO" id="GO:0003700">
    <property type="term" value="F:DNA-binding transcription factor activity"/>
    <property type="evidence" value="ECO:0007669"/>
    <property type="project" value="InterPro"/>
</dbReference>
<dbReference type="InterPro" id="IPR011123">
    <property type="entry name" value="Y_Y_Y"/>
</dbReference>
<dbReference type="Pfam" id="PF07494">
    <property type="entry name" value="Reg_prop"/>
    <property type="match status" value="4"/>
</dbReference>
<evidence type="ECO:0000256" key="3">
    <source>
        <dbReference type="ARBA" id="ARBA00022553"/>
    </source>
</evidence>
<evidence type="ECO:0000256" key="12">
    <source>
        <dbReference type="SAM" id="Phobius"/>
    </source>
</evidence>
<keyword evidence="17" id="KW-1185">Reference proteome</keyword>
<dbReference type="InterPro" id="IPR018060">
    <property type="entry name" value="HTH_AraC"/>
</dbReference>
<dbReference type="SUPFAM" id="SSF47384">
    <property type="entry name" value="Homodimeric domain of signal transducing histidine kinase"/>
    <property type="match status" value="1"/>
</dbReference>
<sequence length="1368" mass="152351">MARQVLRSFLNLPRRLTCRGVAVLIACCLWAGTLSALAQESPLFSTLSMHDGLPSNIISAVAQDARNFMWVGTANGLCRYDGHRFLTFKQTESEHSLTANEISSLVALGDHLWIGTWKGLCRIHTGTFEVTRIPLGEDRIVRTLAPGRHGVLWVGTATGLVRYDTHAGTHAVLTAETNHLSHNTVRAIYEDSAGTVWVGTYDGFNKLPAGQSSFTSFDLKKSYKPALKNNLICGDIRPYSATSDSLLWVGTETGLCLFNTRTGSYRHYTEQNTRFSNEVIKCIYPDQRGNLWLGTDFGLNVFHPQTGEAHAYFHNPRLPYSIANNVIWQIFEDNAGITWFVTSNGLSRMNGFQPFYRYQEVSYPLADQTVGNQVKAVLVTRNNVLWLATLHGVIRIDPVSNTRRVFEAGSPENDRIQLNNTYALEEDDYGRIWIGTAGGINVWDEAQQKMYAIPANATNGLTSNYIARFTKGTDGSFWVSAWEGGLFKVVGDFRALEALRFERAGEFGSPKTVSGANAIWTTPYTGLLRIDLQTHKSTPVPAFNRVAGRQDINCFYFSRNGRLWAGATNALIEYNSQTDTAIRHPLVTGKDILPASMTEDAAGNIWCAAGNLLLKLSAKTARVELLPLDDEIPLKSFFDGCVTRTPAGEIIFGGDNGYVTVSPEVKPNSFAPRVYITSLEVNNHTLLPGQPLDDKVLLDKDIAVTESLELEYAHRSIAFEFSALHYWKPAASVYAYKLEGFDNDWNYVSGDKNFAVYSNLTPGTYTFRVKGTNNYGLWSPHVATVRIRVHPPLLLSPLFLVLYAVLIAALIVVALRTYTTRLNLRNELRITRMEKEHAEEIVQTKQQFFTNISHELRTPISLILPPMQQLLKRGDLPAEGQLLIGLAEKNAQRLLRLVNQILDFRKLEDEALSLRMTTFDLASFCRELCALFSDKAGRHDIRFGFVASAETCHIWADPEKVETILFNLLSNAFKFTPRGGSITVTLTVAGTLPGYRDGVVQLAVADSGIGIAPEELPRIFDRFYQTDAAQKMEIGSGIGLTLVAEYARLHQGDIQVTSTQGQGATFTLTLPLGSGHLPVDSPVQQEIDLVAVKANHTEENTYHLGLASDKPMILIIEDNPDIITFIQASLRDKYNFITASDGEEGLDKTTSFLPELIISDIMMPVMDGLAMCRQIKSNPRTSHIAIIMLTARTLTSQQVEGLRTGADTYLTKPFDIELLEAHIDHLLQRKQELADYFRHELILQPEEGSGENVDDKFIRKVMSIIEANIANPEFSVEMLSDEVGMSSTHLYRKLKSMTKLPPNDIIRKYRIKKASLLLANKEGNISEIMYAVGFSNLSYFSKCFKAEFGTTPKEYQQKIAVRRADGAG</sequence>
<feature type="modified residue" description="4-aspartylphosphate" evidence="11">
    <location>
        <position position="1160"/>
    </location>
</feature>
<comment type="catalytic activity">
    <reaction evidence="1">
        <text>ATP + protein L-histidine = ADP + protein N-phospho-L-histidine.</text>
        <dbReference type="EC" id="2.7.13.3"/>
    </reaction>
</comment>
<evidence type="ECO:0000256" key="8">
    <source>
        <dbReference type="ARBA" id="ARBA00023012"/>
    </source>
</evidence>
<dbReference type="InterPro" id="IPR036890">
    <property type="entry name" value="HATPase_C_sf"/>
</dbReference>
<proteinExistence type="predicted"/>
<evidence type="ECO:0000256" key="5">
    <source>
        <dbReference type="ARBA" id="ARBA00022741"/>
    </source>
</evidence>
<dbReference type="Gene3D" id="2.60.40.10">
    <property type="entry name" value="Immunoglobulins"/>
    <property type="match status" value="1"/>
</dbReference>
<dbReference type="SMART" id="SM00448">
    <property type="entry name" value="REC"/>
    <property type="match status" value="1"/>
</dbReference>
<feature type="domain" description="HTH araC/xylS-type" evidence="13">
    <location>
        <begin position="1259"/>
        <end position="1358"/>
    </location>
</feature>
<feature type="domain" description="Response regulatory" evidence="15">
    <location>
        <begin position="1112"/>
        <end position="1227"/>
    </location>
</feature>
<keyword evidence="9" id="KW-0805">Transcription regulation</keyword>
<dbReference type="PROSITE" id="PS50110">
    <property type="entry name" value="RESPONSE_REGULATORY"/>
    <property type="match status" value="1"/>
</dbReference>
<dbReference type="Pfam" id="PF02518">
    <property type="entry name" value="HATPase_c"/>
    <property type="match status" value="1"/>
</dbReference>
<dbReference type="InterPro" id="IPR009057">
    <property type="entry name" value="Homeodomain-like_sf"/>
</dbReference>
<keyword evidence="3 11" id="KW-0597">Phosphoprotein</keyword>
<dbReference type="Gene3D" id="3.30.565.10">
    <property type="entry name" value="Histidine kinase-like ATPase, C-terminal domain"/>
    <property type="match status" value="1"/>
</dbReference>
<dbReference type="PRINTS" id="PR00344">
    <property type="entry name" value="BCTRLSENSOR"/>
</dbReference>
<name>A0AAP2GLI0_9BACT</name>
<dbReference type="SUPFAM" id="SSF49265">
    <property type="entry name" value="Fibronectin type III"/>
    <property type="match status" value="1"/>
</dbReference>
<evidence type="ECO:0000256" key="10">
    <source>
        <dbReference type="ARBA" id="ARBA00023163"/>
    </source>
</evidence>
<dbReference type="InterPro" id="IPR001789">
    <property type="entry name" value="Sig_transdc_resp-reg_receiver"/>
</dbReference>
<dbReference type="GO" id="GO:0000155">
    <property type="term" value="F:phosphorelay sensor kinase activity"/>
    <property type="evidence" value="ECO:0007669"/>
    <property type="project" value="InterPro"/>
</dbReference>
<dbReference type="Gene3D" id="1.10.10.60">
    <property type="entry name" value="Homeodomain-like"/>
    <property type="match status" value="2"/>
</dbReference>
<dbReference type="Pfam" id="PF07495">
    <property type="entry name" value="Y_Y_Y"/>
    <property type="match status" value="1"/>
</dbReference>
<dbReference type="FunFam" id="1.10.287.130:FF:000045">
    <property type="entry name" value="Two-component system sensor histidine kinase/response regulator"/>
    <property type="match status" value="1"/>
</dbReference>
<keyword evidence="12" id="KW-0472">Membrane</keyword>
<dbReference type="SUPFAM" id="SSF52172">
    <property type="entry name" value="CheY-like"/>
    <property type="match status" value="1"/>
</dbReference>
<dbReference type="CDD" id="cd00082">
    <property type="entry name" value="HisKA"/>
    <property type="match status" value="1"/>
</dbReference>
<dbReference type="SUPFAM" id="SSF55874">
    <property type="entry name" value="ATPase domain of HSP90 chaperone/DNA topoisomerase II/histidine kinase"/>
    <property type="match status" value="1"/>
</dbReference>
<keyword evidence="12" id="KW-1133">Transmembrane helix</keyword>
<evidence type="ECO:0000259" key="15">
    <source>
        <dbReference type="PROSITE" id="PS50110"/>
    </source>
</evidence>
<dbReference type="PROSITE" id="PS50109">
    <property type="entry name" value="HIS_KIN"/>
    <property type="match status" value="1"/>
</dbReference>
<dbReference type="SMART" id="SM00342">
    <property type="entry name" value="HTH_ARAC"/>
    <property type="match status" value="1"/>
</dbReference>
<dbReference type="InterPro" id="IPR013783">
    <property type="entry name" value="Ig-like_fold"/>
</dbReference>
<evidence type="ECO:0000259" key="13">
    <source>
        <dbReference type="PROSITE" id="PS01124"/>
    </source>
</evidence>
<keyword evidence="12" id="KW-0812">Transmembrane</keyword>
<dbReference type="InterPro" id="IPR015943">
    <property type="entry name" value="WD40/YVTN_repeat-like_dom_sf"/>
</dbReference>
<organism evidence="16 17">
    <name type="scientific">Dawidia soli</name>
    <dbReference type="NCBI Taxonomy" id="2782352"/>
    <lineage>
        <taxon>Bacteria</taxon>
        <taxon>Pseudomonadati</taxon>
        <taxon>Bacteroidota</taxon>
        <taxon>Cytophagia</taxon>
        <taxon>Cytophagales</taxon>
        <taxon>Chryseotaleaceae</taxon>
        <taxon>Dawidia</taxon>
    </lineage>
</organism>
<keyword evidence="8" id="KW-0902">Two-component regulatory system</keyword>
<dbReference type="SUPFAM" id="SSF63829">
    <property type="entry name" value="Calcium-dependent phosphotriesterase"/>
    <property type="match status" value="2"/>
</dbReference>
<evidence type="ECO:0000256" key="4">
    <source>
        <dbReference type="ARBA" id="ARBA00022679"/>
    </source>
</evidence>
<dbReference type="InterPro" id="IPR011006">
    <property type="entry name" value="CheY-like_superfamily"/>
</dbReference>
<evidence type="ECO:0000256" key="2">
    <source>
        <dbReference type="ARBA" id="ARBA00012438"/>
    </source>
</evidence>
<dbReference type="Pfam" id="PF12833">
    <property type="entry name" value="HTH_18"/>
    <property type="match status" value="1"/>
</dbReference>
<dbReference type="Gene3D" id="3.40.50.2300">
    <property type="match status" value="1"/>
</dbReference>
<gene>
    <name evidence="16" type="ORF">KK078_28985</name>
</gene>
<evidence type="ECO:0000259" key="14">
    <source>
        <dbReference type="PROSITE" id="PS50109"/>
    </source>
</evidence>
<dbReference type="SUPFAM" id="SSF46689">
    <property type="entry name" value="Homeodomain-like"/>
    <property type="match status" value="1"/>
</dbReference>
<evidence type="ECO:0000256" key="1">
    <source>
        <dbReference type="ARBA" id="ARBA00000085"/>
    </source>
</evidence>
<dbReference type="SMART" id="SM00388">
    <property type="entry name" value="HisKA"/>
    <property type="match status" value="1"/>
</dbReference>
<dbReference type="SMART" id="SM00387">
    <property type="entry name" value="HATPase_c"/>
    <property type="match status" value="1"/>
</dbReference>
<dbReference type="InterPro" id="IPR011110">
    <property type="entry name" value="Reg_prop"/>
</dbReference>
<protein>
    <recommendedName>
        <fullName evidence="2">histidine kinase</fullName>
        <ecNumber evidence="2">2.7.13.3</ecNumber>
    </recommendedName>
</protein>
<dbReference type="Pfam" id="PF00512">
    <property type="entry name" value="HisKA"/>
    <property type="match status" value="1"/>
</dbReference>
<dbReference type="Gene3D" id="2.130.10.10">
    <property type="entry name" value="YVTN repeat-like/Quinoprotein amine dehydrogenase"/>
    <property type="match status" value="2"/>
</dbReference>
<evidence type="ECO:0000256" key="7">
    <source>
        <dbReference type="ARBA" id="ARBA00022840"/>
    </source>
</evidence>
<dbReference type="PANTHER" id="PTHR43547:SF2">
    <property type="entry name" value="HYBRID SIGNAL TRANSDUCTION HISTIDINE KINASE C"/>
    <property type="match status" value="1"/>
</dbReference>
<dbReference type="PANTHER" id="PTHR43547">
    <property type="entry name" value="TWO-COMPONENT HISTIDINE KINASE"/>
    <property type="match status" value="1"/>
</dbReference>
<keyword evidence="5" id="KW-0547">Nucleotide-binding</keyword>
<keyword evidence="10" id="KW-0804">Transcription</keyword>